<accession>A0A1H0P8W6</accession>
<evidence type="ECO:0000259" key="1">
    <source>
        <dbReference type="Pfam" id="PF13274"/>
    </source>
</evidence>
<dbReference type="OrthoDB" id="3213544at2"/>
<dbReference type="Pfam" id="PF13274">
    <property type="entry name" value="SocA_Panacea"/>
    <property type="match status" value="1"/>
</dbReference>
<protein>
    <submittedName>
        <fullName evidence="2">Uncharacterized phage-associated protein</fullName>
    </submittedName>
</protein>
<sequence>MFFFFKDDKNDDFEGTHTANDVARYIISKCTRENKAISNLQLQKILYYVQATFLIRQKRALFMDEVEAWQFGPVVRSVYREYCGYGAAAIYERKEPEEAFTAEEKAIIDEVVSDKLSKRPWDLVQETHAEGKPWDLVYQGGAGKMQVIPKEVIAEYECA</sequence>
<gene>
    <name evidence="2" type="ORF">SAMN05216366_104164</name>
</gene>
<dbReference type="RefSeq" id="WP_074571507.1">
    <property type="nucleotide sequence ID" value="NZ_FNJQ01000004.1"/>
</dbReference>
<dbReference type="EMBL" id="FNJQ01000004">
    <property type="protein sequence ID" value="SDP01502.1"/>
    <property type="molecule type" value="Genomic_DNA"/>
</dbReference>
<feature type="domain" description="Antitoxin SocA-like Panacea" evidence="1">
    <location>
        <begin position="42"/>
        <end position="134"/>
    </location>
</feature>
<dbReference type="InterPro" id="IPR025272">
    <property type="entry name" value="SocA_Panacea"/>
</dbReference>
<evidence type="ECO:0000313" key="2">
    <source>
        <dbReference type="EMBL" id="SDP01502.1"/>
    </source>
</evidence>
<evidence type="ECO:0000313" key="3">
    <source>
        <dbReference type="Proteomes" id="UP000182412"/>
    </source>
</evidence>
<organism evidence="2 3">
    <name type="scientific">Selenomonas ruminantium</name>
    <dbReference type="NCBI Taxonomy" id="971"/>
    <lineage>
        <taxon>Bacteria</taxon>
        <taxon>Bacillati</taxon>
        <taxon>Bacillota</taxon>
        <taxon>Negativicutes</taxon>
        <taxon>Selenomonadales</taxon>
        <taxon>Selenomonadaceae</taxon>
        <taxon>Selenomonas</taxon>
    </lineage>
</organism>
<reference evidence="2 3" key="1">
    <citation type="submission" date="2016-10" db="EMBL/GenBank/DDBJ databases">
        <authorList>
            <person name="de Groot N.N."/>
        </authorList>
    </citation>
    <scope>NUCLEOTIDE SEQUENCE [LARGE SCALE GENOMIC DNA]</scope>
    <source>
        <strain evidence="2 3">S137</strain>
    </source>
</reference>
<proteinExistence type="predicted"/>
<name>A0A1H0P8W6_SELRU</name>
<dbReference type="AlphaFoldDB" id="A0A1H0P8W6"/>
<dbReference type="Proteomes" id="UP000182412">
    <property type="component" value="Unassembled WGS sequence"/>
</dbReference>